<organism evidence="2 3">
    <name type="scientific">Pelagibacterium lentulum</name>
    <dbReference type="NCBI Taxonomy" id="2029865"/>
    <lineage>
        <taxon>Bacteria</taxon>
        <taxon>Pseudomonadati</taxon>
        <taxon>Pseudomonadota</taxon>
        <taxon>Alphaproteobacteria</taxon>
        <taxon>Hyphomicrobiales</taxon>
        <taxon>Devosiaceae</taxon>
        <taxon>Pelagibacterium</taxon>
    </lineage>
</organism>
<sequence length="261" mass="28161">MSTTMSTKSTPKSADQVRPITFADIADALKKGAADFWARPSHYIFLVLIYPIVGIILAVWTSGGELFALLYPLATGFALLGPIAAIGLYEISRRREQGLDDHPRHAFKVLRSPALKSILLVALLLVACFVGWLLAAGALYQHYFRVDAPTTLTALIQETLTTSRGWGLLMWGNLIGLCFALFVLATTVIAFPYLVDRGGGAGRAIGISLRAVMTSPAQFIGWGIVVAALLLLGSIPFFVGLAIVLPILGHATWHLYRKTVA</sequence>
<accession>A0A916RIF1</accession>
<dbReference type="Pfam" id="PF09955">
    <property type="entry name" value="DUF2189"/>
    <property type="match status" value="1"/>
</dbReference>
<evidence type="ECO:0000313" key="2">
    <source>
        <dbReference type="EMBL" id="GGA57651.1"/>
    </source>
</evidence>
<feature type="transmembrane region" description="Helical" evidence="1">
    <location>
        <begin position="237"/>
        <end position="256"/>
    </location>
</feature>
<comment type="caution">
    <text evidence="2">The sequence shown here is derived from an EMBL/GenBank/DDBJ whole genome shotgun (WGS) entry which is preliminary data.</text>
</comment>
<feature type="transmembrane region" description="Helical" evidence="1">
    <location>
        <begin position="69"/>
        <end position="89"/>
    </location>
</feature>
<gene>
    <name evidence="2" type="ORF">GCM10011499_29830</name>
</gene>
<evidence type="ECO:0008006" key="4">
    <source>
        <dbReference type="Google" id="ProtNLM"/>
    </source>
</evidence>
<feature type="transmembrane region" description="Helical" evidence="1">
    <location>
        <begin position="118"/>
        <end position="140"/>
    </location>
</feature>
<protein>
    <recommendedName>
        <fullName evidence="4">Cytochrome C oxidase subunit I</fullName>
    </recommendedName>
</protein>
<reference evidence="2 3" key="1">
    <citation type="journal article" date="2014" name="Int. J. Syst. Evol. Microbiol.">
        <title>Complete genome sequence of Corynebacterium casei LMG S-19264T (=DSM 44701T), isolated from a smear-ripened cheese.</title>
        <authorList>
            <consortium name="US DOE Joint Genome Institute (JGI-PGF)"/>
            <person name="Walter F."/>
            <person name="Albersmeier A."/>
            <person name="Kalinowski J."/>
            <person name="Ruckert C."/>
        </authorList>
    </citation>
    <scope>NUCLEOTIDE SEQUENCE [LARGE SCALE GENOMIC DNA]</scope>
    <source>
        <strain evidence="2 3">CGMCC 1.15896</strain>
    </source>
</reference>
<dbReference type="EMBL" id="BMKB01000005">
    <property type="protein sequence ID" value="GGA57651.1"/>
    <property type="molecule type" value="Genomic_DNA"/>
</dbReference>
<proteinExistence type="predicted"/>
<keyword evidence="1" id="KW-0472">Membrane</keyword>
<dbReference type="Proteomes" id="UP000596977">
    <property type="component" value="Unassembled WGS sequence"/>
</dbReference>
<evidence type="ECO:0000313" key="3">
    <source>
        <dbReference type="Proteomes" id="UP000596977"/>
    </source>
</evidence>
<keyword evidence="1" id="KW-0812">Transmembrane</keyword>
<feature type="transmembrane region" description="Helical" evidence="1">
    <location>
        <begin position="207"/>
        <end position="231"/>
    </location>
</feature>
<evidence type="ECO:0000256" key="1">
    <source>
        <dbReference type="SAM" id="Phobius"/>
    </source>
</evidence>
<keyword evidence="3" id="KW-1185">Reference proteome</keyword>
<feature type="transmembrane region" description="Helical" evidence="1">
    <location>
        <begin position="43"/>
        <end position="63"/>
    </location>
</feature>
<keyword evidence="1" id="KW-1133">Transmembrane helix</keyword>
<name>A0A916RIF1_9HYPH</name>
<dbReference type="InterPro" id="IPR018692">
    <property type="entry name" value="DUF2189"/>
</dbReference>
<feature type="transmembrane region" description="Helical" evidence="1">
    <location>
        <begin position="174"/>
        <end position="195"/>
    </location>
</feature>
<dbReference type="AlphaFoldDB" id="A0A916RIF1"/>